<sequence length="187" mass="19402">MSGKVLKASLIGTLLLPLLSGCASIVSGSHQTIKISTNPAGAKCSVYRDGMEIGSIQSTPGTVTVHRRSGDIIVGCIKQNYDFSKKENASDLNGWVIGNIGFGGLIGLVVDLSTGANHAYDHKMKITLTPLPEGVAPPTGLPDIYPGPITRATQPENSPVATLPGALLPDHVNVKAVTPDAKTKITP</sequence>
<evidence type="ECO:0000313" key="2">
    <source>
        <dbReference type="EMBL" id="MCX2562835.1"/>
    </source>
</evidence>
<feature type="signal peptide" evidence="1">
    <location>
        <begin position="1"/>
        <end position="23"/>
    </location>
</feature>
<evidence type="ECO:0000256" key="1">
    <source>
        <dbReference type="SAM" id="SignalP"/>
    </source>
</evidence>
<keyword evidence="3" id="KW-1185">Reference proteome</keyword>
<accession>A0ABT3QC26</accession>
<feature type="chain" id="PRO_5046468278" description="Lipoprotein" evidence="1">
    <location>
        <begin position="24"/>
        <end position="187"/>
    </location>
</feature>
<gene>
    <name evidence="2" type="ORF">OQ497_02465</name>
</gene>
<proteinExistence type="predicted"/>
<dbReference type="RefSeq" id="WP_086636382.1">
    <property type="nucleotide sequence ID" value="NZ_JAERKX010000001.1"/>
</dbReference>
<dbReference type="PROSITE" id="PS51257">
    <property type="entry name" value="PROKAR_LIPOPROTEIN"/>
    <property type="match status" value="1"/>
</dbReference>
<protein>
    <recommendedName>
        <fullName evidence="4">Lipoprotein</fullName>
    </recommendedName>
</protein>
<dbReference type="Proteomes" id="UP001301152">
    <property type="component" value="Unassembled WGS sequence"/>
</dbReference>
<dbReference type="EMBL" id="JAPIUZ010000001">
    <property type="protein sequence ID" value="MCX2562835.1"/>
    <property type="molecule type" value="Genomic_DNA"/>
</dbReference>
<reference evidence="2 3" key="1">
    <citation type="submission" date="2022-11" db="EMBL/GenBank/DDBJ databases">
        <title>Genome sequencing of Acetobacter type strain.</title>
        <authorList>
            <person name="Heo J."/>
            <person name="Lee D."/>
            <person name="Han B.-H."/>
            <person name="Hong S.-B."/>
            <person name="Kwon S.-W."/>
        </authorList>
    </citation>
    <scope>NUCLEOTIDE SEQUENCE [LARGE SCALE GENOMIC DNA]</scope>
    <source>
        <strain evidence="2 3">KACC 21253</strain>
    </source>
</reference>
<comment type="caution">
    <text evidence="2">The sequence shown here is derived from an EMBL/GenBank/DDBJ whole genome shotgun (WGS) entry which is preliminary data.</text>
</comment>
<name>A0ABT3QC26_9PROT</name>
<keyword evidence="1" id="KW-0732">Signal</keyword>
<evidence type="ECO:0000313" key="3">
    <source>
        <dbReference type="Proteomes" id="UP001301152"/>
    </source>
</evidence>
<evidence type="ECO:0008006" key="4">
    <source>
        <dbReference type="Google" id="ProtNLM"/>
    </source>
</evidence>
<organism evidence="2 3">
    <name type="scientific">Acetobacter thailandicus</name>
    <dbReference type="NCBI Taxonomy" id="1502842"/>
    <lineage>
        <taxon>Bacteria</taxon>
        <taxon>Pseudomonadati</taxon>
        <taxon>Pseudomonadota</taxon>
        <taxon>Alphaproteobacteria</taxon>
        <taxon>Acetobacterales</taxon>
        <taxon>Acetobacteraceae</taxon>
        <taxon>Acetobacter</taxon>
    </lineage>
</organism>